<proteinExistence type="predicted"/>
<protein>
    <recommendedName>
        <fullName evidence="3">Mannitol-1-phosphate 5-dehydrogenase</fullName>
    </recommendedName>
</protein>
<reference evidence="1 2" key="1">
    <citation type="journal article" date="2014" name="PLoS ONE">
        <title>The complete genome sequence of Escherichia coli EC958: a high quality reference sequence for the globally disseminated multidrug resistant E. coli O25b:H4-ST131 clone.</title>
        <authorList>
            <person name="Forde B.M."/>
            <person name="Ben Zakour N.L."/>
            <person name="Stanton-Cook M."/>
            <person name="Phan M.D."/>
            <person name="Totsika M."/>
            <person name="Peters K.M."/>
            <person name="Chan K.G."/>
            <person name="Schembri M.A."/>
            <person name="Upton M."/>
            <person name="Beatson S.A."/>
        </authorList>
    </citation>
    <scope>NUCLEOTIDE SEQUENCE [LARGE SCALE GENOMIC DNA]</scope>
    <source>
        <strain evidence="1 2">EC958</strain>
    </source>
</reference>
<dbReference type="Proteomes" id="UP000032727">
    <property type="component" value="Chromosome I"/>
</dbReference>
<organism evidence="1 2">
    <name type="scientific">Escherichia coli O25b:H4-ST131</name>
    <dbReference type="NCBI Taxonomy" id="941322"/>
    <lineage>
        <taxon>Bacteria</taxon>
        <taxon>Pseudomonadati</taxon>
        <taxon>Pseudomonadota</taxon>
        <taxon>Gammaproteobacteria</taxon>
        <taxon>Enterobacterales</taxon>
        <taxon>Enterobacteriaceae</taxon>
        <taxon>Escherichia</taxon>
    </lineage>
</organism>
<accession>A0AA36PAE6</accession>
<sequence length="54" mass="6138">MLRWKSGGNSKKLGRIRCLHRIRQSMPDATLLRLIRPTTAAESRPDKAFTPHPA</sequence>
<evidence type="ECO:0000313" key="1">
    <source>
        <dbReference type="EMBL" id="CDN84882.1"/>
    </source>
</evidence>
<evidence type="ECO:0000313" key="2">
    <source>
        <dbReference type="Proteomes" id="UP000032727"/>
    </source>
</evidence>
<dbReference type="EMBL" id="HG941718">
    <property type="protein sequence ID" value="CDN84882.1"/>
    <property type="molecule type" value="Genomic_DNA"/>
</dbReference>
<gene>
    <name evidence="1" type="ORF">EC958_4492</name>
</gene>
<evidence type="ECO:0008006" key="3">
    <source>
        <dbReference type="Google" id="ProtNLM"/>
    </source>
</evidence>
<dbReference type="KEGG" id="ecos:EC958_4492"/>
<name>A0AA36PAE6_ECOLX</name>
<dbReference type="AlphaFoldDB" id="A0AA36PAE6"/>